<dbReference type="RefSeq" id="WP_319074646.1">
    <property type="nucleotide sequence ID" value="NZ_JAWWMZ010000006.1"/>
</dbReference>
<protein>
    <submittedName>
        <fullName evidence="1">DUF4224 domain-containing protein</fullName>
    </submittedName>
</protein>
<accession>A0AAJ2VAT3</accession>
<organism evidence="1 2">
    <name type="scientific">Delftia acidovorans</name>
    <name type="common">Pseudomonas acidovorans</name>
    <name type="synonym">Comamonas acidovorans</name>
    <dbReference type="NCBI Taxonomy" id="80866"/>
    <lineage>
        <taxon>Bacteria</taxon>
        <taxon>Pseudomonadati</taxon>
        <taxon>Pseudomonadota</taxon>
        <taxon>Betaproteobacteria</taxon>
        <taxon>Burkholderiales</taxon>
        <taxon>Comamonadaceae</taxon>
        <taxon>Delftia</taxon>
    </lineage>
</organism>
<dbReference type="AlphaFoldDB" id="A0AAJ2VAT3"/>
<gene>
    <name evidence="1" type="ORF">SGN30_18040</name>
</gene>
<dbReference type="Proteomes" id="UP001287445">
    <property type="component" value="Unassembled WGS sequence"/>
</dbReference>
<reference evidence="1" key="1">
    <citation type="submission" date="2023-11" db="EMBL/GenBank/DDBJ databases">
        <title>Identification and selenium tolerance of Delftia acidovorans R3-25.</title>
        <authorList>
            <person name="Zhang S."/>
            <person name="Liu Y."/>
            <person name="Guo Y."/>
        </authorList>
    </citation>
    <scope>NUCLEOTIDE SEQUENCE</scope>
    <source>
        <strain evidence="1">R3-25</strain>
    </source>
</reference>
<evidence type="ECO:0000313" key="2">
    <source>
        <dbReference type="Proteomes" id="UP001287445"/>
    </source>
</evidence>
<dbReference type="EMBL" id="JAWWMZ010000006">
    <property type="protein sequence ID" value="MDX4955321.1"/>
    <property type="molecule type" value="Genomic_DNA"/>
</dbReference>
<sequence length="76" mass="8813">MSISLTLSEDEIRELTHYQWPSMQLKDLHKRGFFRARISERTGKVLLERDHYLAVCAGPAPSTAPRVRPPQLRRPT</sequence>
<name>A0AAJ2VAT3_DELAC</name>
<evidence type="ECO:0000313" key="1">
    <source>
        <dbReference type="EMBL" id="MDX4955321.1"/>
    </source>
</evidence>
<proteinExistence type="predicted"/>
<comment type="caution">
    <text evidence="1">The sequence shown here is derived from an EMBL/GenBank/DDBJ whole genome shotgun (WGS) entry which is preliminary data.</text>
</comment>